<dbReference type="InterPro" id="IPR002634">
    <property type="entry name" value="BolA"/>
</dbReference>
<keyword evidence="3" id="KW-1185">Reference proteome</keyword>
<dbReference type="Pfam" id="PF01722">
    <property type="entry name" value="BolA"/>
    <property type="match status" value="1"/>
</dbReference>
<evidence type="ECO:0000313" key="2">
    <source>
        <dbReference type="EMBL" id="QEK39696.1"/>
    </source>
</evidence>
<proteinExistence type="inferred from homology"/>
<sequence length="94" mass="10715">MSSPLKTIEEKLCKAFSPLSINVLDTSSKHEEHEPVKNTEGVTHVEIKIVSECFEGIHLLERHRRVYAVLKEEMLHIHSISIDIKAPTEVNSEK</sequence>
<dbReference type="PIRSF" id="PIRSF003113">
    <property type="entry name" value="BolA"/>
    <property type="match status" value="1"/>
</dbReference>
<dbReference type="GO" id="GO:0016226">
    <property type="term" value="P:iron-sulfur cluster assembly"/>
    <property type="evidence" value="ECO:0007669"/>
    <property type="project" value="TreeGrafter"/>
</dbReference>
<evidence type="ECO:0000256" key="1">
    <source>
        <dbReference type="RuleBase" id="RU003860"/>
    </source>
</evidence>
<dbReference type="AlphaFoldDB" id="A0A5C0UI06"/>
<dbReference type="Proteomes" id="UP000323844">
    <property type="component" value="Chromosome"/>
</dbReference>
<dbReference type="OrthoDB" id="9811118at2"/>
<dbReference type="KEGG" id="snay:FZC37_02000"/>
<dbReference type="RefSeq" id="WP_148952057.1">
    <property type="nucleotide sequence ID" value="NZ_CP043312.1"/>
</dbReference>
<evidence type="ECO:0000313" key="3">
    <source>
        <dbReference type="Proteomes" id="UP000323844"/>
    </source>
</evidence>
<comment type="similarity">
    <text evidence="1">Belongs to the BolA/IbaG family.</text>
</comment>
<dbReference type="PANTHER" id="PTHR46230:SF7">
    <property type="entry name" value="BOLA-LIKE PROTEIN 1"/>
    <property type="match status" value="1"/>
</dbReference>
<dbReference type="InterPro" id="IPR036065">
    <property type="entry name" value="BolA-like_sf"/>
</dbReference>
<dbReference type="PANTHER" id="PTHR46230">
    <property type="match status" value="1"/>
</dbReference>
<name>A0A5C0UI06_9RICK</name>
<gene>
    <name evidence="2" type="ORF">FZC37_02000</name>
</gene>
<protein>
    <submittedName>
        <fullName evidence="2">BolA family transcriptional regulator</fullName>
    </submittedName>
</protein>
<dbReference type="Gene3D" id="3.30.300.90">
    <property type="entry name" value="BolA-like"/>
    <property type="match status" value="1"/>
</dbReference>
<reference evidence="2 3" key="1">
    <citation type="submission" date="2019-08" db="EMBL/GenBank/DDBJ databases">
        <title>Highly reduced genomes of protist endosymbionts show evolutionary convergence.</title>
        <authorList>
            <person name="George E."/>
            <person name="Husnik F."/>
            <person name="Tashyreva D."/>
            <person name="Prokopchuk G."/>
            <person name="Horak A."/>
            <person name="Kwong W.K."/>
            <person name="Lukes J."/>
            <person name="Keeling P.J."/>
        </authorList>
    </citation>
    <scope>NUCLEOTIDE SEQUENCE [LARGE SCALE GENOMIC DNA]</scope>
    <source>
        <strain evidence="2">1621</strain>
    </source>
</reference>
<organism evidence="2 3">
    <name type="scientific">Candidatus Sneabacter namystus</name>
    <dbReference type="NCBI Taxonomy" id="2601646"/>
    <lineage>
        <taxon>Bacteria</taxon>
        <taxon>Pseudomonadati</taxon>
        <taxon>Pseudomonadota</taxon>
        <taxon>Alphaproteobacteria</taxon>
        <taxon>Rickettsiales</taxon>
        <taxon>Rickettsiaceae</taxon>
        <taxon>Rickettsieae</taxon>
        <taxon>Candidatus Sneabacter</taxon>
    </lineage>
</organism>
<dbReference type="SUPFAM" id="SSF82657">
    <property type="entry name" value="BolA-like"/>
    <property type="match status" value="1"/>
</dbReference>
<dbReference type="EMBL" id="CP043312">
    <property type="protein sequence ID" value="QEK39696.1"/>
    <property type="molecule type" value="Genomic_DNA"/>
</dbReference>
<accession>A0A5C0UI06</accession>